<protein>
    <submittedName>
        <fullName evidence="7">TonB family protein</fullName>
    </submittedName>
</protein>
<feature type="compositionally biased region" description="Basic and acidic residues" evidence="5">
    <location>
        <begin position="114"/>
        <end position="127"/>
    </location>
</feature>
<feature type="region of interest" description="Disordered" evidence="5">
    <location>
        <begin position="1"/>
        <end position="20"/>
    </location>
</feature>
<organism evidence="7 8">
    <name type="scientific">Paracidobacterium acidisoli</name>
    <dbReference type="NCBI Taxonomy" id="2303751"/>
    <lineage>
        <taxon>Bacteria</taxon>
        <taxon>Pseudomonadati</taxon>
        <taxon>Acidobacteriota</taxon>
        <taxon>Terriglobia</taxon>
        <taxon>Terriglobales</taxon>
        <taxon>Acidobacteriaceae</taxon>
        <taxon>Paracidobacterium</taxon>
    </lineage>
</organism>
<dbReference type="Gene3D" id="3.30.1150.10">
    <property type="match status" value="1"/>
</dbReference>
<keyword evidence="8" id="KW-1185">Reference proteome</keyword>
<evidence type="ECO:0000256" key="4">
    <source>
        <dbReference type="ARBA" id="ARBA00023136"/>
    </source>
</evidence>
<accession>A0A372IMV5</accession>
<comment type="caution">
    <text evidence="7">The sequence shown here is derived from an EMBL/GenBank/DDBJ whole genome shotgun (WGS) entry which is preliminary data.</text>
</comment>
<dbReference type="SUPFAM" id="SSF74653">
    <property type="entry name" value="TolA/TonB C-terminal domain"/>
    <property type="match status" value="1"/>
</dbReference>
<dbReference type="GO" id="GO:0016020">
    <property type="term" value="C:membrane"/>
    <property type="evidence" value="ECO:0007669"/>
    <property type="project" value="UniProtKB-SubCell"/>
</dbReference>
<reference evidence="7 8" key="1">
    <citation type="submission" date="2018-08" db="EMBL/GenBank/DDBJ databases">
        <title>Acidipila sp. 4G-K13, an acidobacterium isolated from forest soil.</title>
        <authorList>
            <person name="Gao Z.-H."/>
            <person name="Qiu L.-H."/>
        </authorList>
    </citation>
    <scope>NUCLEOTIDE SEQUENCE [LARGE SCALE GENOMIC DNA]</scope>
    <source>
        <strain evidence="7 8">4G-K13</strain>
    </source>
</reference>
<feature type="region of interest" description="Disordered" evidence="5">
    <location>
        <begin position="103"/>
        <end position="201"/>
    </location>
</feature>
<keyword evidence="4 6" id="KW-0472">Membrane</keyword>
<keyword evidence="2 6" id="KW-0812">Transmembrane</keyword>
<sequence length="358" mass="39616">MPITEVPTSTPPEEPPVLRGRNRYEDLDHSDLLHVIEELEGSRSWTSLREKIWIALIIHMLVAWYLIYGPKYIYHVRVVDPSIVLKDRQKDMTYLDLPSDALKQVKPKTPAPISDHDRIAETKRPTLDQKTLQQLEAMRRAGPPKPVPEPSQQQSNAPAMPNIPAPAQPQVAQTRPQTPPAQPLPQNNQAKLEAPSAPVPNFRAGPSNPNEQIQQAMRQASRGGIGQFGGDDGQNAPLQHPGINGAVEVLSDTQGVDFGPYIQQVIAMTKRSWYPQIPESARPPLMKQGQVGIRFSILPDGTVRAMILELPSGDVSLDRAAWGGITGAAPYPPLPKAFHGPSLDLRFYFLYNIRPGQE</sequence>
<feature type="transmembrane region" description="Helical" evidence="6">
    <location>
        <begin position="52"/>
        <end position="68"/>
    </location>
</feature>
<name>A0A372IMV5_9BACT</name>
<evidence type="ECO:0000256" key="2">
    <source>
        <dbReference type="ARBA" id="ARBA00022692"/>
    </source>
</evidence>
<dbReference type="EMBL" id="QVQT01000004">
    <property type="protein sequence ID" value="RFU16290.1"/>
    <property type="molecule type" value="Genomic_DNA"/>
</dbReference>
<proteinExistence type="predicted"/>
<gene>
    <name evidence="7" type="ORF">D0Y96_12905</name>
</gene>
<evidence type="ECO:0000313" key="8">
    <source>
        <dbReference type="Proteomes" id="UP000264702"/>
    </source>
</evidence>
<dbReference type="InterPro" id="IPR006260">
    <property type="entry name" value="TonB/TolA_C"/>
</dbReference>
<evidence type="ECO:0000256" key="5">
    <source>
        <dbReference type="SAM" id="MobiDB-lite"/>
    </source>
</evidence>
<dbReference type="NCBIfam" id="TIGR01352">
    <property type="entry name" value="tonB_Cterm"/>
    <property type="match status" value="1"/>
</dbReference>
<keyword evidence="3 6" id="KW-1133">Transmembrane helix</keyword>
<dbReference type="Proteomes" id="UP000264702">
    <property type="component" value="Unassembled WGS sequence"/>
</dbReference>
<evidence type="ECO:0000256" key="3">
    <source>
        <dbReference type="ARBA" id="ARBA00022989"/>
    </source>
</evidence>
<evidence type="ECO:0000256" key="1">
    <source>
        <dbReference type="ARBA" id="ARBA00004167"/>
    </source>
</evidence>
<evidence type="ECO:0000313" key="7">
    <source>
        <dbReference type="EMBL" id="RFU16290.1"/>
    </source>
</evidence>
<dbReference type="AlphaFoldDB" id="A0A372IMV5"/>
<comment type="subcellular location">
    <subcellularLocation>
        <location evidence="1">Membrane</location>
        <topology evidence="1">Single-pass membrane protein</topology>
    </subcellularLocation>
</comment>
<evidence type="ECO:0000256" key="6">
    <source>
        <dbReference type="SAM" id="Phobius"/>
    </source>
</evidence>